<evidence type="ECO:0000259" key="4">
    <source>
        <dbReference type="Pfam" id="PF14432"/>
    </source>
</evidence>
<dbReference type="InterPro" id="IPR032867">
    <property type="entry name" value="DYW_dom"/>
</dbReference>
<dbReference type="Pfam" id="PF13041">
    <property type="entry name" value="PPR_2"/>
    <property type="match status" value="1"/>
</dbReference>
<name>A0AAD8MZY9_9APIA</name>
<dbReference type="InterPro" id="IPR046848">
    <property type="entry name" value="E_motif"/>
</dbReference>
<dbReference type="GO" id="GO:0003723">
    <property type="term" value="F:RNA binding"/>
    <property type="evidence" value="ECO:0007669"/>
    <property type="project" value="InterPro"/>
</dbReference>
<comment type="similarity">
    <text evidence="1">Belongs to the PPR family. PCMP-H subfamily.</text>
</comment>
<dbReference type="InterPro" id="IPR011990">
    <property type="entry name" value="TPR-like_helical_dom_sf"/>
</dbReference>
<gene>
    <name evidence="5" type="ORF">POM88_018001</name>
</gene>
<dbReference type="Pfam" id="PF14432">
    <property type="entry name" value="DYW_deaminase"/>
    <property type="match status" value="1"/>
</dbReference>
<dbReference type="NCBIfam" id="TIGR00756">
    <property type="entry name" value="PPR"/>
    <property type="match status" value="5"/>
</dbReference>
<dbReference type="InterPro" id="IPR046960">
    <property type="entry name" value="PPR_At4g14850-like_plant"/>
</dbReference>
<dbReference type="EMBL" id="JAUIZM010000004">
    <property type="protein sequence ID" value="KAK1389823.1"/>
    <property type="molecule type" value="Genomic_DNA"/>
</dbReference>
<protein>
    <submittedName>
        <fullName evidence="5">Pentatricopeptide repeat-containing protein, mitochondrial</fullName>
    </submittedName>
</protein>
<dbReference type="Pfam" id="PF01535">
    <property type="entry name" value="PPR"/>
    <property type="match status" value="5"/>
</dbReference>
<accession>A0AAD8MZY9</accession>
<dbReference type="PROSITE" id="PS51375">
    <property type="entry name" value="PPR"/>
    <property type="match status" value="2"/>
</dbReference>
<dbReference type="AlphaFoldDB" id="A0AAD8MZY9"/>
<dbReference type="Gene3D" id="1.25.40.10">
    <property type="entry name" value="Tetratricopeptide repeat domain"/>
    <property type="match status" value="4"/>
</dbReference>
<dbReference type="InterPro" id="IPR002885">
    <property type="entry name" value="PPR_rpt"/>
</dbReference>
<feature type="repeat" description="PPR" evidence="3">
    <location>
        <begin position="303"/>
        <end position="337"/>
    </location>
</feature>
<comment type="caution">
    <text evidence="5">The sequence shown here is derived from an EMBL/GenBank/DDBJ whole genome shotgun (WGS) entry which is preliminary data.</text>
</comment>
<sequence>MPCSRLIHKLQLCAKRRTPSQGKIIHAQIIKTGLRQYDPFPNTLIDMYGKCGLIQNALQVFDEMPQRDQVCWASILTAHTHANLPKRTLSMFRDMVSVDGLQPDHFVFTSLVKACTSLGSLRMGLQVHARFLSSCYSNDDVVKSSLVDMYAKCGLVDTARIVFDSICCKSSVSWTAMISGYAKSGRKTEAIDLLRSMKERSLFAWTALMSGLVQNGYWVDAFNMFNEMRREGIDIDDPFSLPSIIGVSANLAALELGKQMHCLVLALGFESSLYVGNALVDMYAKCSDVNAAKRTFDSICNKDVVSWTSIIVGMAQHGRAQEALSLYDEMVKNGVKPNKVTFLGLIYACGHAGLVDKGRHLFKSMSKDYGFSPSLQHYTCLLDLYSRSGHLDDAEKLLYTMPFEPDEAAWAALLSACKRHGKTQMGVRVADHLLSLEPKDNSTCIMLSNVYAGAAMWEKVSKVRRLMTVKDIKKEPGYSCIDLGKESQVFYAGENTHPKEDEIYALLKELDAEMRKRGYVPDISSVLHDMDQQEKENQLFWHSERLAVAYGLLKSVPGTVIRIVKNLRVCGDCHIVFKFISSIVNREIVVRDASRFHHFKDGNCSCSDFWLQDMVFGYLIGGLER</sequence>
<dbReference type="Pfam" id="PF20431">
    <property type="entry name" value="E_motif"/>
    <property type="match status" value="1"/>
</dbReference>
<reference evidence="5" key="2">
    <citation type="submission" date="2023-05" db="EMBL/GenBank/DDBJ databases">
        <authorList>
            <person name="Schelkunov M.I."/>
        </authorList>
    </citation>
    <scope>NUCLEOTIDE SEQUENCE</scope>
    <source>
        <strain evidence="5">Hsosn_3</strain>
        <tissue evidence="5">Leaf</tissue>
    </source>
</reference>
<dbReference type="PANTHER" id="PTHR47926:SF495">
    <property type="entry name" value="DYW DOMAIN-CONTAINING PROTEIN"/>
    <property type="match status" value="1"/>
</dbReference>
<feature type="domain" description="DYW" evidence="4">
    <location>
        <begin position="518"/>
        <end position="610"/>
    </location>
</feature>
<evidence type="ECO:0000313" key="6">
    <source>
        <dbReference type="Proteomes" id="UP001237642"/>
    </source>
</evidence>
<dbReference type="FunFam" id="1.25.40.10:FF:001307">
    <property type="entry name" value="Pentatricopeptide repeat-containing protein At4g14050, mitochondrial"/>
    <property type="match status" value="1"/>
</dbReference>
<keyword evidence="6" id="KW-1185">Reference proteome</keyword>
<evidence type="ECO:0000256" key="1">
    <source>
        <dbReference type="ARBA" id="ARBA00006643"/>
    </source>
</evidence>
<keyword evidence="2" id="KW-0677">Repeat</keyword>
<dbReference type="GO" id="GO:0009451">
    <property type="term" value="P:RNA modification"/>
    <property type="evidence" value="ECO:0007669"/>
    <property type="project" value="InterPro"/>
</dbReference>
<reference evidence="5" key="1">
    <citation type="submission" date="2023-02" db="EMBL/GenBank/DDBJ databases">
        <title>Genome of toxic invasive species Heracleum sosnowskyi carries increased number of genes despite the absence of recent whole-genome duplications.</title>
        <authorList>
            <person name="Schelkunov M."/>
            <person name="Shtratnikova V."/>
            <person name="Makarenko M."/>
            <person name="Klepikova A."/>
            <person name="Omelchenko D."/>
            <person name="Novikova G."/>
            <person name="Obukhova E."/>
            <person name="Bogdanov V."/>
            <person name="Penin A."/>
            <person name="Logacheva M."/>
        </authorList>
    </citation>
    <scope>NUCLEOTIDE SEQUENCE</scope>
    <source>
        <strain evidence="5">Hsosn_3</strain>
        <tissue evidence="5">Leaf</tissue>
    </source>
</reference>
<evidence type="ECO:0000313" key="5">
    <source>
        <dbReference type="EMBL" id="KAK1389823.1"/>
    </source>
</evidence>
<evidence type="ECO:0000256" key="3">
    <source>
        <dbReference type="PROSITE-ProRule" id="PRU00708"/>
    </source>
</evidence>
<dbReference type="PANTHER" id="PTHR47926">
    <property type="entry name" value="PENTATRICOPEPTIDE REPEAT-CONTAINING PROTEIN"/>
    <property type="match status" value="1"/>
</dbReference>
<dbReference type="GO" id="GO:0008270">
    <property type="term" value="F:zinc ion binding"/>
    <property type="evidence" value="ECO:0007669"/>
    <property type="project" value="InterPro"/>
</dbReference>
<evidence type="ECO:0000256" key="2">
    <source>
        <dbReference type="ARBA" id="ARBA00022737"/>
    </source>
</evidence>
<proteinExistence type="inferred from homology"/>
<organism evidence="5 6">
    <name type="scientific">Heracleum sosnowskyi</name>
    <dbReference type="NCBI Taxonomy" id="360622"/>
    <lineage>
        <taxon>Eukaryota</taxon>
        <taxon>Viridiplantae</taxon>
        <taxon>Streptophyta</taxon>
        <taxon>Embryophyta</taxon>
        <taxon>Tracheophyta</taxon>
        <taxon>Spermatophyta</taxon>
        <taxon>Magnoliopsida</taxon>
        <taxon>eudicotyledons</taxon>
        <taxon>Gunneridae</taxon>
        <taxon>Pentapetalae</taxon>
        <taxon>asterids</taxon>
        <taxon>campanulids</taxon>
        <taxon>Apiales</taxon>
        <taxon>Apiaceae</taxon>
        <taxon>Apioideae</taxon>
        <taxon>apioid superclade</taxon>
        <taxon>Tordylieae</taxon>
        <taxon>Tordyliinae</taxon>
        <taxon>Heracleum</taxon>
    </lineage>
</organism>
<feature type="repeat" description="PPR" evidence="3">
    <location>
        <begin position="170"/>
        <end position="204"/>
    </location>
</feature>
<dbReference type="FunFam" id="1.25.40.10:FF:001093">
    <property type="entry name" value="Pentatricopeptide repeat-containing protein At2g34400"/>
    <property type="match status" value="1"/>
</dbReference>
<dbReference type="Proteomes" id="UP001237642">
    <property type="component" value="Unassembled WGS sequence"/>
</dbReference>